<dbReference type="Proteomes" id="UP000006764">
    <property type="component" value="Chromosome"/>
</dbReference>
<dbReference type="KEGG" id="apac:S7S_04945"/>
<accession>A0A0B4XH07</accession>
<sequence>MLSEMGVVFGGGTALTFLLGEYRRSDAIDLIINHLSPGQDRIALLNARHGPAFLIDGPAPDGIEIGPFRAHRDKYAGSFIVDNIPIRFEIIYESRVTIPAGERHPGIPICHAPLPTLAEMKWHALLDRGFDNGVHRRDLYDLAMLARHGVDIVKALRCAATTLPSVPIVCRQIMESADAYAVRRADYRFLDIPDEQAPALYEGLCLVAKALGLPPALPYPFEIAAGKPDTECRLPPSDL</sequence>
<evidence type="ECO:0000313" key="2">
    <source>
        <dbReference type="Proteomes" id="UP000006764"/>
    </source>
</evidence>
<evidence type="ECO:0008006" key="3">
    <source>
        <dbReference type="Google" id="ProtNLM"/>
    </source>
</evidence>
<dbReference type="STRING" id="391936.S7S_04945"/>
<reference evidence="1 2" key="1">
    <citation type="journal article" date="2012" name="J. Bacteriol.">
        <title>Genome sequence of an alkane-degrading bacterium, Alcanivorax pacificus type strain W11-5, isolated from deep sea sediment.</title>
        <authorList>
            <person name="Lai Q."/>
            <person name="Shao Z."/>
        </authorList>
    </citation>
    <scope>NUCLEOTIDE SEQUENCE [LARGE SCALE GENOMIC DNA]</scope>
    <source>
        <strain evidence="1 2">W11-5</strain>
    </source>
</reference>
<dbReference type="HOGENOM" id="CLU_1159190_0_0_6"/>
<dbReference type="Pfam" id="PF08843">
    <property type="entry name" value="AbiEii"/>
    <property type="match status" value="1"/>
</dbReference>
<protein>
    <recommendedName>
        <fullName evidence="3">Nucleotidyl transferase AbiEii/AbiGii toxin family protein</fullName>
    </recommendedName>
</protein>
<name>A0A0B4XH07_9GAMM</name>
<evidence type="ECO:0000313" key="1">
    <source>
        <dbReference type="EMBL" id="AJD47409.1"/>
    </source>
</evidence>
<dbReference type="InterPro" id="IPR014942">
    <property type="entry name" value="AbiEii"/>
</dbReference>
<organism evidence="1 2">
    <name type="scientific">Isoalcanivorax pacificus W11-5</name>
    <dbReference type="NCBI Taxonomy" id="391936"/>
    <lineage>
        <taxon>Bacteria</taxon>
        <taxon>Pseudomonadati</taxon>
        <taxon>Pseudomonadota</taxon>
        <taxon>Gammaproteobacteria</taxon>
        <taxon>Oceanospirillales</taxon>
        <taxon>Alcanivoracaceae</taxon>
        <taxon>Isoalcanivorax</taxon>
    </lineage>
</organism>
<dbReference type="EMBL" id="CP004387">
    <property type="protein sequence ID" value="AJD47409.1"/>
    <property type="molecule type" value="Genomic_DNA"/>
</dbReference>
<dbReference type="AlphaFoldDB" id="A0A0B4XH07"/>
<gene>
    <name evidence="1" type="ORF">S7S_04945</name>
</gene>
<keyword evidence="2" id="KW-1185">Reference proteome</keyword>
<proteinExistence type="predicted"/>